<keyword evidence="1" id="KW-0732">Signal</keyword>
<feature type="chain" id="PRO_5043495247" description="PEP-CTERM sorting domain-containing protein" evidence="1">
    <location>
        <begin position="32"/>
        <end position="335"/>
    </location>
</feature>
<dbReference type="Proteomes" id="UP001050975">
    <property type="component" value="Unassembled WGS sequence"/>
</dbReference>
<evidence type="ECO:0000256" key="1">
    <source>
        <dbReference type="SAM" id="SignalP"/>
    </source>
</evidence>
<sequence>MPNFCTVLSKSIVGLTASVLLIPVMSSSASAATLRLIGGVVGLARQNTSSTKAGCTPSLSGWTVKLSCYQNYTASTLLGVSTAGRLSWRDIFQAFEFTGNPGRRYRITYSLTGDVFASVKGAGLAGANAASGLAPRSGSPVTRVNLLGAIASTSSDWDWHSSVSSFDFNGGSSRIFRAGAHTQGSAVTFGVGFAEARSNINFTSIARITDIGRSFSSVASLPSFASASSSRPLNTSDDEVASVPDEDLINFPDEDVTNISDEYLINLPDDDVANISDEDLINLPGDDVVASVPESSTVAGLAVVLTILLATQHSRFAKKHTEDTDNLVDTTAVEV</sequence>
<name>A0AAV3XKI8_9CYAN</name>
<protein>
    <recommendedName>
        <fullName evidence="4">PEP-CTERM sorting domain-containing protein</fullName>
    </recommendedName>
</protein>
<feature type="signal peptide" evidence="1">
    <location>
        <begin position="1"/>
        <end position="31"/>
    </location>
</feature>
<gene>
    <name evidence="2" type="ORF">MiSe_76460</name>
</gene>
<evidence type="ECO:0008006" key="4">
    <source>
        <dbReference type="Google" id="ProtNLM"/>
    </source>
</evidence>
<accession>A0AAV3XKI8</accession>
<proteinExistence type="predicted"/>
<keyword evidence="3" id="KW-1185">Reference proteome</keyword>
<organism evidence="2 3">
    <name type="scientific">Microseira wollei NIES-4236</name>
    <dbReference type="NCBI Taxonomy" id="2530354"/>
    <lineage>
        <taxon>Bacteria</taxon>
        <taxon>Bacillati</taxon>
        <taxon>Cyanobacteriota</taxon>
        <taxon>Cyanophyceae</taxon>
        <taxon>Oscillatoriophycideae</taxon>
        <taxon>Aerosakkonematales</taxon>
        <taxon>Aerosakkonemataceae</taxon>
        <taxon>Microseira</taxon>
    </lineage>
</organism>
<evidence type="ECO:0000313" key="2">
    <source>
        <dbReference type="EMBL" id="GET42828.1"/>
    </source>
</evidence>
<reference evidence="2" key="1">
    <citation type="submission" date="2019-10" db="EMBL/GenBank/DDBJ databases">
        <title>Draft genome sequece of Microseira wollei NIES-4236.</title>
        <authorList>
            <person name="Yamaguchi H."/>
            <person name="Suzuki S."/>
            <person name="Kawachi M."/>
        </authorList>
    </citation>
    <scope>NUCLEOTIDE SEQUENCE</scope>
    <source>
        <strain evidence="2">NIES-4236</strain>
    </source>
</reference>
<comment type="caution">
    <text evidence="2">The sequence shown here is derived from an EMBL/GenBank/DDBJ whole genome shotgun (WGS) entry which is preliminary data.</text>
</comment>
<dbReference type="EMBL" id="BLAY01000184">
    <property type="protein sequence ID" value="GET42828.1"/>
    <property type="molecule type" value="Genomic_DNA"/>
</dbReference>
<evidence type="ECO:0000313" key="3">
    <source>
        <dbReference type="Proteomes" id="UP001050975"/>
    </source>
</evidence>
<dbReference type="AlphaFoldDB" id="A0AAV3XKI8"/>